<dbReference type="Pfam" id="PF19047">
    <property type="entry name" value="HOOK_N"/>
    <property type="match status" value="1"/>
</dbReference>
<dbReference type="GeneID" id="9379059"/>
<dbReference type="VEuPathDB" id="FungiDB:CC1G_13948"/>
<dbReference type="AlphaFoldDB" id="D6RKQ6"/>
<reference evidence="8 9" key="1">
    <citation type="journal article" date="2010" name="Proc. Natl. Acad. Sci. U.S.A.">
        <title>Insights into evolution of multicellular fungi from the assembled chromosomes of the mushroom Coprinopsis cinerea (Coprinus cinereus).</title>
        <authorList>
            <person name="Stajich J.E."/>
            <person name="Wilke S.K."/>
            <person name="Ahren D."/>
            <person name="Au C.H."/>
            <person name="Birren B.W."/>
            <person name="Borodovsky M."/>
            <person name="Burns C."/>
            <person name="Canback B."/>
            <person name="Casselton L.A."/>
            <person name="Cheng C.K."/>
            <person name="Deng J."/>
            <person name="Dietrich F.S."/>
            <person name="Fargo D.C."/>
            <person name="Farman M.L."/>
            <person name="Gathman A.C."/>
            <person name="Goldberg J."/>
            <person name="Guigo R."/>
            <person name="Hoegger P.J."/>
            <person name="Hooker J.B."/>
            <person name="Huggins A."/>
            <person name="James T.Y."/>
            <person name="Kamada T."/>
            <person name="Kilaru S."/>
            <person name="Kodira C."/>
            <person name="Kues U."/>
            <person name="Kupfer D."/>
            <person name="Kwan H.S."/>
            <person name="Lomsadze A."/>
            <person name="Li W."/>
            <person name="Lilly W.W."/>
            <person name="Ma L.J."/>
            <person name="Mackey A.J."/>
            <person name="Manning G."/>
            <person name="Martin F."/>
            <person name="Muraguchi H."/>
            <person name="Natvig D.O."/>
            <person name="Palmerini H."/>
            <person name="Ramesh M.A."/>
            <person name="Rehmeyer C.J."/>
            <person name="Roe B.A."/>
            <person name="Shenoy N."/>
            <person name="Stanke M."/>
            <person name="Ter-Hovhannisyan V."/>
            <person name="Tunlid A."/>
            <person name="Velagapudi R."/>
            <person name="Vision T.J."/>
            <person name="Zeng Q."/>
            <person name="Zolan M.E."/>
            <person name="Pukkila P.J."/>
        </authorList>
    </citation>
    <scope>NUCLEOTIDE SEQUENCE [LARGE SCALE GENOMIC DNA]</scope>
    <source>
        <strain evidence="9">Okayama-7 / 130 / ATCC MYA-4618 / FGSC 9003</strain>
    </source>
</reference>
<dbReference type="SUPFAM" id="SSF116907">
    <property type="entry name" value="Hook domain"/>
    <property type="match status" value="1"/>
</dbReference>
<evidence type="ECO:0000256" key="2">
    <source>
        <dbReference type="ARBA" id="ARBA00022490"/>
    </source>
</evidence>
<dbReference type="OrthoDB" id="49395at2759"/>
<keyword evidence="9" id="KW-1185">Reference proteome</keyword>
<dbReference type="eggNOG" id="ENOG502QQM8">
    <property type="taxonomic scope" value="Eukaryota"/>
</dbReference>
<dbReference type="RefSeq" id="XP_002911908.1">
    <property type="nucleotide sequence ID" value="XM_002911862.1"/>
</dbReference>
<evidence type="ECO:0000259" key="7">
    <source>
        <dbReference type="Pfam" id="PF19047"/>
    </source>
</evidence>
<comment type="caution">
    <text evidence="8">The sequence shown here is derived from an EMBL/GenBank/DDBJ whole genome shotgun (WGS) entry which is preliminary data.</text>
</comment>
<dbReference type="InParanoid" id="D6RKQ6"/>
<gene>
    <name evidence="8" type="ORF">CC1G_13948</name>
</gene>
<evidence type="ECO:0008006" key="10">
    <source>
        <dbReference type="Google" id="ProtNLM"/>
    </source>
</evidence>
<feature type="region of interest" description="Disordered" evidence="5">
    <location>
        <begin position="811"/>
        <end position="833"/>
    </location>
</feature>
<keyword evidence="2" id="KW-0963">Cytoplasm</keyword>
<accession>D6RKQ6</accession>
<feature type="region of interest" description="Disordered" evidence="5">
    <location>
        <begin position="425"/>
        <end position="448"/>
    </location>
</feature>
<dbReference type="Pfam" id="PF05622">
    <property type="entry name" value="HOOK"/>
    <property type="match status" value="1"/>
</dbReference>
<dbReference type="GO" id="GO:0008017">
    <property type="term" value="F:microtubule binding"/>
    <property type="evidence" value="ECO:0007669"/>
    <property type="project" value="InterPro"/>
</dbReference>
<dbReference type="STRING" id="240176.D6RKQ6"/>
<evidence type="ECO:0000313" key="8">
    <source>
        <dbReference type="EMBL" id="EFI28414.1"/>
    </source>
</evidence>
<evidence type="ECO:0000259" key="6">
    <source>
        <dbReference type="Pfam" id="PF05622"/>
    </source>
</evidence>
<feature type="region of interest" description="Disordered" evidence="5">
    <location>
        <begin position="227"/>
        <end position="262"/>
    </location>
</feature>
<protein>
    <recommendedName>
        <fullName evidence="10">HOOK N-terminal domain-containing protein</fullName>
    </recommendedName>
</protein>
<feature type="coiled-coil region" evidence="4">
    <location>
        <begin position="710"/>
        <end position="790"/>
    </location>
</feature>
<evidence type="ECO:0000313" key="9">
    <source>
        <dbReference type="Proteomes" id="UP000001861"/>
    </source>
</evidence>
<feature type="compositionally biased region" description="Basic and acidic residues" evidence="5">
    <location>
        <begin position="228"/>
        <end position="260"/>
    </location>
</feature>
<dbReference type="InterPro" id="IPR036872">
    <property type="entry name" value="CH_dom_sf"/>
</dbReference>
<feature type="coiled-coil region" evidence="4">
    <location>
        <begin position="483"/>
        <end position="510"/>
    </location>
</feature>
<dbReference type="InterPro" id="IPR043936">
    <property type="entry name" value="HOOK_N"/>
</dbReference>
<dbReference type="GO" id="GO:0030705">
    <property type="term" value="P:cytoskeleton-dependent intracellular transport"/>
    <property type="evidence" value="ECO:0007669"/>
    <property type="project" value="InterPro"/>
</dbReference>
<evidence type="ECO:0000256" key="1">
    <source>
        <dbReference type="ARBA" id="ARBA00004496"/>
    </source>
</evidence>
<dbReference type="EMBL" id="AACS02000002">
    <property type="protein sequence ID" value="EFI28414.1"/>
    <property type="molecule type" value="Genomic_DNA"/>
</dbReference>
<dbReference type="CDD" id="cd22211">
    <property type="entry name" value="HkD_SF"/>
    <property type="match status" value="1"/>
</dbReference>
<dbReference type="GO" id="GO:0051959">
    <property type="term" value="F:dynein light intermediate chain binding"/>
    <property type="evidence" value="ECO:0007669"/>
    <property type="project" value="TreeGrafter"/>
</dbReference>
<dbReference type="InterPro" id="IPR008636">
    <property type="entry name" value="Hook_C"/>
</dbReference>
<dbReference type="PANTHER" id="PTHR18947">
    <property type="entry name" value="HOOK PROTEINS"/>
    <property type="match status" value="1"/>
</dbReference>
<dbReference type="GO" id="GO:0005737">
    <property type="term" value="C:cytoplasm"/>
    <property type="evidence" value="ECO:0007669"/>
    <property type="project" value="UniProtKB-SubCell"/>
</dbReference>
<dbReference type="GO" id="GO:0031122">
    <property type="term" value="P:cytoplasmic microtubule organization"/>
    <property type="evidence" value="ECO:0007669"/>
    <property type="project" value="InterPro"/>
</dbReference>
<feature type="domain" description="HOOK N-terminal" evidence="7">
    <location>
        <begin position="11"/>
        <end position="151"/>
    </location>
</feature>
<comment type="subcellular location">
    <subcellularLocation>
        <location evidence="1">Cytoplasm</location>
    </subcellularLocation>
</comment>
<dbReference type="KEGG" id="cci:CC1G_13948"/>
<dbReference type="Proteomes" id="UP000001861">
    <property type="component" value="Unassembled WGS sequence"/>
</dbReference>
<dbReference type="Gene3D" id="1.10.418.10">
    <property type="entry name" value="Calponin-like domain"/>
    <property type="match status" value="1"/>
</dbReference>
<sequence length="833" mass="95201">MSLETAQHNELQAFINFFTTFELSRPLNGVDDLNDGAILFDILSLADGTYFRPTSKPSSQPSDNWVLRFSSLKRLYRLMSQYFPDVLQKSIANLEVPNLQAIAKDSDPGAILALCRLTVVIGVQCEKNKEFIGKIQELSQADQHCLMKAIEQVMGNIGTGNVSDISEATMTEDDHYYQIQSERSQVFAEKANLEKLYHALVEAHQKLEAKQEDLVSERDDALSQLQELRSERDSGRRNEKSDVHLRAELDREGVSQKSEENLSIAESELDKNVKMVEELTRTVDELQAQADEAAKLKDRLDEYKHAAEKLQKTENVMEKYKKKLQEKADLKNQLRALETQNADLVNKNAAIEEEYRKVAAFKPLMESYKNQIAELEAKNASRAHEIEGLRFELDQTRTKLRITTEERAKDAEALELYQERVRELELTANSRPPPPKTSVRDPPDSAVSEDFAPEALASPSVDTDYIEQGLSGELDDALTGRTMTDLKLQIKRLERELERAKKNEADSSRILVLENLLEDANRGKSRIEADYLNEHRKTLVLQRQLDEIREGKSISDGPEVAIALRQRLNETVEQLETLQKEHAELEVKFDTMNRELIIAKSDLTLVNKDQLDILTSLRESVNEDKAELEAENEKQKKQIRELVEKNHMQLEQINGLLMDKMSLQTEGIGQREKLLQRDFGDANAWMSALPTGKEIPEEFKQRWLSIHEECVTMKETIKTLNEKLAKAKQVLKTQDALLKEAQANPLARAGTSGEAEANFRAEIKQRDEEIAQIKVQLREAQTRYMREQELMISYIHNIGMRNVRQHLSAPHNTEKTSFLGAHRSANSHVLRRQ</sequence>
<dbReference type="GO" id="GO:0005815">
    <property type="term" value="C:microtubule organizing center"/>
    <property type="evidence" value="ECO:0007669"/>
    <property type="project" value="TreeGrafter"/>
</dbReference>
<organism evidence="8 9">
    <name type="scientific">Coprinopsis cinerea (strain Okayama-7 / 130 / ATCC MYA-4618 / FGSC 9003)</name>
    <name type="common">Inky cap fungus</name>
    <name type="synonym">Hormographiella aspergillata</name>
    <dbReference type="NCBI Taxonomy" id="240176"/>
    <lineage>
        <taxon>Eukaryota</taxon>
        <taxon>Fungi</taxon>
        <taxon>Dikarya</taxon>
        <taxon>Basidiomycota</taxon>
        <taxon>Agaricomycotina</taxon>
        <taxon>Agaricomycetes</taxon>
        <taxon>Agaricomycetidae</taxon>
        <taxon>Agaricales</taxon>
        <taxon>Agaricineae</taxon>
        <taxon>Psathyrellaceae</taxon>
        <taxon>Coprinopsis</taxon>
    </lineage>
</organism>
<evidence type="ECO:0000256" key="4">
    <source>
        <dbReference type="SAM" id="Coils"/>
    </source>
</evidence>
<keyword evidence="3 4" id="KW-0175">Coiled coil</keyword>
<dbReference type="HOGENOM" id="CLU_017588_0_0_1"/>
<feature type="coiled-coil region" evidence="4">
    <location>
        <begin position="561"/>
        <end position="652"/>
    </location>
</feature>
<evidence type="ECO:0000256" key="3">
    <source>
        <dbReference type="ARBA" id="ARBA00023054"/>
    </source>
</evidence>
<feature type="domain" description="Hook C-terminal" evidence="6">
    <location>
        <begin position="200"/>
        <end position="409"/>
    </location>
</feature>
<proteinExistence type="predicted"/>
<dbReference type="OMA" id="DAKYRKC"/>
<name>D6RKQ6_COPC7</name>
<evidence type="ECO:0000256" key="5">
    <source>
        <dbReference type="SAM" id="MobiDB-lite"/>
    </source>
</evidence>
<feature type="coiled-coil region" evidence="4">
    <location>
        <begin position="269"/>
        <end position="385"/>
    </location>
</feature>
<dbReference type="PANTHER" id="PTHR18947:SF28">
    <property type="entry name" value="GIRDIN, ISOFORM A"/>
    <property type="match status" value="1"/>
</dbReference>